<accession>A0A1H6CDV7</accession>
<feature type="domain" description="Cytochrome c" evidence="11">
    <location>
        <begin position="38"/>
        <end position="223"/>
    </location>
</feature>
<sequence length="257" mass="28713">MKKYLIALMMVLAPVTASAAGGAGVPLDEMNVDLTNKASLQRGMAAFVNNCMGCHSAQYQRFERAATDLEMPNELVVENLIFDSNKKVGDQMTIAMPKEDAQNWFGNPPPDLTLEARLRGPDWVYTYLRSFYKDEARPWGVNNVVFPDVGMPNVLEQLQGTVVNHCTPEEMHAGGHEKVDPLTGVRMGGCMSVEPESGSMSEDEFDRYVYDLVNFMAYMAEPSKMVSGKIGTYVLIFLAILFVFAFALKKEYWKDVH</sequence>
<dbReference type="RefSeq" id="WP_104004233.1">
    <property type="nucleotide sequence ID" value="NZ_FNVQ01000003.1"/>
</dbReference>
<dbReference type="InterPro" id="IPR009056">
    <property type="entry name" value="Cyt_c-like_dom"/>
</dbReference>
<evidence type="ECO:0000256" key="1">
    <source>
        <dbReference type="ARBA" id="ARBA00004370"/>
    </source>
</evidence>
<evidence type="ECO:0000256" key="3">
    <source>
        <dbReference type="ARBA" id="ARBA00022692"/>
    </source>
</evidence>
<dbReference type="AlphaFoldDB" id="A0A1H6CDV7"/>
<evidence type="ECO:0000256" key="8">
    <source>
        <dbReference type="PIRSR" id="PIRSR602326-1"/>
    </source>
</evidence>
<keyword evidence="2 8" id="KW-0349">Heme</keyword>
<proteinExistence type="predicted"/>
<gene>
    <name evidence="12" type="ORF">SAMN05444390_103399</name>
</gene>
<dbReference type="Proteomes" id="UP000236745">
    <property type="component" value="Unassembled WGS sequence"/>
</dbReference>
<evidence type="ECO:0000259" key="11">
    <source>
        <dbReference type="PROSITE" id="PS51007"/>
    </source>
</evidence>
<evidence type="ECO:0000256" key="7">
    <source>
        <dbReference type="ARBA" id="ARBA00023136"/>
    </source>
</evidence>
<dbReference type="GO" id="GO:0016020">
    <property type="term" value="C:membrane"/>
    <property type="evidence" value="ECO:0007669"/>
    <property type="project" value="UniProtKB-SubCell"/>
</dbReference>
<evidence type="ECO:0000256" key="9">
    <source>
        <dbReference type="SAM" id="Phobius"/>
    </source>
</evidence>
<dbReference type="PROSITE" id="PS51007">
    <property type="entry name" value="CYTC"/>
    <property type="match status" value="1"/>
</dbReference>
<dbReference type="InterPro" id="IPR036909">
    <property type="entry name" value="Cyt_c-like_dom_sf"/>
</dbReference>
<feature type="transmembrane region" description="Helical" evidence="9">
    <location>
        <begin position="230"/>
        <end position="248"/>
    </location>
</feature>
<keyword evidence="6 8" id="KW-0408">Iron</keyword>
<comment type="subcellular location">
    <subcellularLocation>
        <location evidence="1">Membrane</location>
    </subcellularLocation>
</comment>
<feature type="binding site" description="covalent" evidence="8">
    <location>
        <position position="54"/>
    </location>
    <ligand>
        <name>heme c</name>
        <dbReference type="ChEBI" id="CHEBI:61717"/>
    </ligand>
</feature>
<evidence type="ECO:0000256" key="2">
    <source>
        <dbReference type="ARBA" id="ARBA00022617"/>
    </source>
</evidence>
<reference evidence="12 13" key="1">
    <citation type="submission" date="2016-10" db="EMBL/GenBank/DDBJ databases">
        <authorList>
            <person name="de Groot N.N."/>
        </authorList>
    </citation>
    <scope>NUCLEOTIDE SEQUENCE [LARGE SCALE GENOMIC DNA]</scope>
    <source>
        <strain evidence="12 13">DSM 22012</strain>
    </source>
</reference>
<keyword evidence="10" id="KW-0732">Signal</keyword>
<name>A0A1H6CDV7_9GAMM</name>
<protein>
    <submittedName>
        <fullName evidence="12">Ubiquinol-cytochrome c reductase cytochrome c1 subunit</fullName>
    </submittedName>
</protein>
<dbReference type="SUPFAM" id="SSF46626">
    <property type="entry name" value="Cytochrome c"/>
    <property type="match status" value="1"/>
</dbReference>
<dbReference type="PANTHER" id="PTHR10266">
    <property type="entry name" value="CYTOCHROME C1"/>
    <property type="match status" value="1"/>
</dbReference>
<comment type="cofactor">
    <cofactor evidence="8">
        <name>heme c</name>
        <dbReference type="ChEBI" id="CHEBI:61717"/>
    </cofactor>
    <text evidence="8">Binds 1 heme c group covalently per subunit.</text>
</comment>
<organism evidence="12 13">
    <name type="scientific">Marinobacterium lutimaris</name>
    <dbReference type="NCBI Taxonomy" id="568106"/>
    <lineage>
        <taxon>Bacteria</taxon>
        <taxon>Pseudomonadati</taxon>
        <taxon>Pseudomonadota</taxon>
        <taxon>Gammaproteobacteria</taxon>
        <taxon>Oceanospirillales</taxon>
        <taxon>Oceanospirillaceae</taxon>
        <taxon>Marinobacterium</taxon>
    </lineage>
</organism>
<feature type="chain" id="PRO_5009294731" evidence="10">
    <location>
        <begin position="20"/>
        <end position="257"/>
    </location>
</feature>
<feature type="binding site" description="covalent" evidence="8">
    <location>
        <position position="51"/>
    </location>
    <ligand>
        <name>heme c</name>
        <dbReference type="ChEBI" id="CHEBI:61717"/>
    </ligand>
</feature>
<evidence type="ECO:0000256" key="10">
    <source>
        <dbReference type="SAM" id="SignalP"/>
    </source>
</evidence>
<evidence type="ECO:0000256" key="6">
    <source>
        <dbReference type="ARBA" id="ARBA00023004"/>
    </source>
</evidence>
<dbReference type="PANTHER" id="PTHR10266:SF3">
    <property type="entry name" value="CYTOCHROME C1, HEME PROTEIN, MITOCHONDRIAL"/>
    <property type="match status" value="1"/>
</dbReference>
<dbReference type="Pfam" id="PF02167">
    <property type="entry name" value="Cytochrom_C1"/>
    <property type="match status" value="1"/>
</dbReference>
<evidence type="ECO:0000313" key="13">
    <source>
        <dbReference type="Proteomes" id="UP000236745"/>
    </source>
</evidence>
<evidence type="ECO:0000256" key="5">
    <source>
        <dbReference type="ARBA" id="ARBA00022989"/>
    </source>
</evidence>
<dbReference type="OrthoDB" id="9798864at2"/>
<dbReference type="Gene3D" id="1.10.760.10">
    <property type="entry name" value="Cytochrome c-like domain"/>
    <property type="match status" value="1"/>
</dbReference>
<keyword evidence="4 8" id="KW-0479">Metal-binding</keyword>
<feature type="signal peptide" evidence="10">
    <location>
        <begin position="1"/>
        <end position="19"/>
    </location>
</feature>
<dbReference type="GO" id="GO:0009055">
    <property type="term" value="F:electron transfer activity"/>
    <property type="evidence" value="ECO:0007669"/>
    <property type="project" value="InterPro"/>
</dbReference>
<keyword evidence="7 9" id="KW-0472">Membrane</keyword>
<evidence type="ECO:0000256" key="4">
    <source>
        <dbReference type="ARBA" id="ARBA00022723"/>
    </source>
</evidence>
<keyword evidence="13" id="KW-1185">Reference proteome</keyword>
<keyword evidence="5 9" id="KW-1133">Transmembrane helix</keyword>
<dbReference type="GO" id="GO:0020037">
    <property type="term" value="F:heme binding"/>
    <property type="evidence" value="ECO:0007669"/>
    <property type="project" value="InterPro"/>
</dbReference>
<dbReference type="EMBL" id="FNVQ01000003">
    <property type="protein sequence ID" value="SEG70967.1"/>
    <property type="molecule type" value="Genomic_DNA"/>
</dbReference>
<keyword evidence="3 9" id="KW-0812">Transmembrane</keyword>
<evidence type="ECO:0000313" key="12">
    <source>
        <dbReference type="EMBL" id="SEG70967.1"/>
    </source>
</evidence>
<feature type="binding site" description="covalent" evidence="8">
    <location>
        <position position="55"/>
    </location>
    <ligand>
        <name>heme c</name>
        <dbReference type="ChEBI" id="CHEBI:61717"/>
    </ligand>
</feature>
<dbReference type="GO" id="GO:0046872">
    <property type="term" value="F:metal ion binding"/>
    <property type="evidence" value="ECO:0007669"/>
    <property type="project" value="UniProtKB-KW"/>
</dbReference>
<dbReference type="InterPro" id="IPR002326">
    <property type="entry name" value="Cyt_c1"/>
</dbReference>